<protein>
    <submittedName>
        <fullName evidence="1">Uncharacterized protein</fullName>
    </submittedName>
</protein>
<dbReference type="Proteomes" id="UP001341281">
    <property type="component" value="Chromosome 09"/>
</dbReference>
<evidence type="ECO:0000313" key="1">
    <source>
        <dbReference type="EMBL" id="WVZ92768.1"/>
    </source>
</evidence>
<reference evidence="1 2" key="1">
    <citation type="submission" date="2024-02" db="EMBL/GenBank/DDBJ databases">
        <title>High-quality chromosome-scale genome assembly of Pensacola bahiagrass (Paspalum notatum Flugge var. saurae).</title>
        <authorList>
            <person name="Vega J.M."/>
            <person name="Podio M."/>
            <person name="Orjuela J."/>
            <person name="Siena L.A."/>
            <person name="Pessino S.C."/>
            <person name="Combes M.C."/>
            <person name="Mariac C."/>
            <person name="Albertini E."/>
            <person name="Pupilli F."/>
            <person name="Ortiz J.P.A."/>
            <person name="Leblanc O."/>
        </authorList>
    </citation>
    <scope>NUCLEOTIDE SEQUENCE [LARGE SCALE GENOMIC DNA]</scope>
    <source>
        <strain evidence="1">R1</strain>
        <tissue evidence="1">Leaf</tissue>
    </source>
</reference>
<dbReference type="EMBL" id="CP144753">
    <property type="protein sequence ID" value="WVZ92768.1"/>
    <property type="molecule type" value="Genomic_DNA"/>
</dbReference>
<name>A0AAQ3UK17_PASNO</name>
<sequence length="119" mass="13309">MDRWLLGCSVQDLAPSLLSFVSKRALAHRTVHEALQDHRWVCDIGGGISAAIVEFLKLWDALVDFPLHSDQPDQHVWTPDASGVYSASSAYKRFFLGSTTFEPCKHIWRSAALQVLKAD</sequence>
<accession>A0AAQ3UK17</accession>
<gene>
    <name evidence="1" type="ORF">U9M48_038810</name>
</gene>
<organism evidence="1 2">
    <name type="scientific">Paspalum notatum var. saurae</name>
    <dbReference type="NCBI Taxonomy" id="547442"/>
    <lineage>
        <taxon>Eukaryota</taxon>
        <taxon>Viridiplantae</taxon>
        <taxon>Streptophyta</taxon>
        <taxon>Embryophyta</taxon>
        <taxon>Tracheophyta</taxon>
        <taxon>Spermatophyta</taxon>
        <taxon>Magnoliopsida</taxon>
        <taxon>Liliopsida</taxon>
        <taxon>Poales</taxon>
        <taxon>Poaceae</taxon>
        <taxon>PACMAD clade</taxon>
        <taxon>Panicoideae</taxon>
        <taxon>Andropogonodae</taxon>
        <taxon>Paspaleae</taxon>
        <taxon>Paspalinae</taxon>
        <taxon>Paspalum</taxon>
    </lineage>
</organism>
<dbReference type="AlphaFoldDB" id="A0AAQ3UK17"/>
<evidence type="ECO:0000313" key="2">
    <source>
        <dbReference type="Proteomes" id="UP001341281"/>
    </source>
</evidence>
<keyword evidence="2" id="KW-1185">Reference proteome</keyword>
<proteinExistence type="predicted"/>